<protein>
    <submittedName>
        <fullName evidence="2">Uncharacterized protein</fullName>
    </submittedName>
</protein>
<proteinExistence type="predicted"/>
<dbReference type="EMBL" id="JBHSZV010000030">
    <property type="protein sequence ID" value="MFC7062571.1"/>
    <property type="molecule type" value="Genomic_DNA"/>
</dbReference>
<dbReference type="Proteomes" id="UP001596410">
    <property type="component" value="Unassembled WGS sequence"/>
</dbReference>
<reference evidence="3" key="1">
    <citation type="journal article" date="2019" name="Int. J. Syst. Evol. Microbiol.">
        <title>The Global Catalogue of Microorganisms (GCM) 10K type strain sequencing project: providing services to taxonomists for standard genome sequencing and annotation.</title>
        <authorList>
            <consortium name="The Broad Institute Genomics Platform"/>
            <consortium name="The Broad Institute Genome Sequencing Center for Infectious Disease"/>
            <person name="Wu L."/>
            <person name="Ma J."/>
        </authorList>
    </citation>
    <scope>NUCLEOTIDE SEQUENCE [LARGE SCALE GENOMIC DNA]</scope>
    <source>
        <strain evidence="3">CGMCC 4.1621</strain>
    </source>
</reference>
<keyword evidence="1" id="KW-0472">Membrane</keyword>
<sequence>MEFKVVCDYALRSCQKFLAALFIMFVADKLFSLFKWYITNDQRFSVTRNALLFMGILKKNFSNGDGFDIL</sequence>
<gene>
    <name evidence="2" type="ORF">ACFQIC_11960</name>
</gene>
<evidence type="ECO:0000313" key="2">
    <source>
        <dbReference type="EMBL" id="MFC7062571.1"/>
    </source>
</evidence>
<name>A0ABW2EM77_9BACI</name>
<feature type="transmembrane region" description="Helical" evidence="1">
    <location>
        <begin position="17"/>
        <end position="38"/>
    </location>
</feature>
<keyword evidence="3" id="KW-1185">Reference proteome</keyword>
<evidence type="ECO:0000256" key="1">
    <source>
        <dbReference type="SAM" id="Phobius"/>
    </source>
</evidence>
<comment type="caution">
    <text evidence="2">The sequence shown here is derived from an EMBL/GenBank/DDBJ whole genome shotgun (WGS) entry which is preliminary data.</text>
</comment>
<dbReference type="RefSeq" id="WP_204711161.1">
    <property type="nucleotide sequence ID" value="NZ_JBHSZV010000030.1"/>
</dbReference>
<accession>A0ABW2EM77</accession>
<keyword evidence="1" id="KW-0812">Transmembrane</keyword>
<organism evidence="2 3">
    <name type="scientific">Halobacillus seohaensis</name>
    <dbReference type="NCBI Taxonomy" id="447421"/>
    <lineage>
        <taxon>Bacteria</taxon>
        <taxon>Bacillati</taxon>
        <taxon>Bacillota</taxon>
        <taxon>Bacilli</taxon>
        <taxon>Bacillales</taxon>
        <taxon>Bacillaceae</taxon>
        <taxon>Halobacillus</taxon>
    </lineage>
</organism>
<evidence type="ECO:0000313" key="3">
    <source>
        <dbReference type="Proteomes" id="UP001596410"/>
    </source>
</evidence>
<keyword evidence="1" id="KW-1133">Transmembrane helix</keyword>